<evidence type="ECO:0000313" key="1">
    <source>
        <dbReference type="EMBL" id="JAH24677.1"/>
    </source>
</evidence>
<reference evidence="1" key="1">
    <citation type="submission" date="2014-11" db="EMBL/GenBank/DDBJ databases">
        <authorList>
            <person name="Amaro Gonzalez C."/>
        </authorList>
    </citation>
    <scope>NUCLEOTIDE SEQUENCE</scope>
</reference>
<sequence length="40" mass="4444">MCWWVERSVGQPTSCESLGLSDPAPLAFAWTSVIVEQRCC</sequence>
<proteinExistence type="predicted"/>
<accession>A0A0E9R7B5</accession>
<organism evidence="1">
    <name type="scientific">Anguilla anguilla</name>
    <name type="common">European freshwater eel</name>
    <name type="synonym">Muraena anguilla</name>
    <dbReference type="NCBI Taxonomy" id="7936"/>
    <lineage>
        <taxon>Eukaryota</taxon>
        <taxon>Metazoa</taxon>
        <taxon>Chordata</taxon>
        <taxon>Craniata</taxon>
        <taxon>Vertebrata</taxon>
        <taxon>Euteleostomi</taxon>
        <taxon>Actinopterygii</taxon>
        <taxon>Neopterygii</taxon>
        <taxon>Teleostei</taxon>
        <taxon>Anguilliformes</taxon>
        <taxon>Anguillidae</taxon>
        <taxon>Anguilla</taxon>
    </lineage>
</organism>
<name>A0A0E9R7B5_ANGAN</name>
<protein>
    <submittedName>
        <fullName evidence="1">Uncharacterized protein</fullName>
    </submittedName>
</protein>
<reference evidence="1" key="2">
    <citation type="journal article" date="2015" name="Fish Shellfish Immunol.">
        <title>Early steps in the European eel (Anguilla anguilla)-Vibrio vulnificus interaction in the gills: Role of the RtxA13 toxin.</title>
        <authorList>
            <person name="Callol A."/>
            <person name="Pajuelo D."/>
            <person name="Ebbesson L."/>
            <person name="Teles M."/>
            <person name="MacKenzie S."/>
            <person name="Amaro C."/>
        </authorList>
    </citation>
    <scope>NUCLEOTIDE SEQUENCE</scope>
</reference>
<dbReference type="EMBL" id="GBXM01083900">
    <property type="protein sequence ID" value="JAH24677.1"/>
    <property type="molecule type" value="Transcribed_RNA"/>
</dbReference>
<dbReference type="AlphaFoldDB" id="A0A0E9R7B5"/>